<proteinExistence type="predicted"/>
<dbReference type="GO" id="GO:0008168">
    <property type="term" value="F:methyltransferase activity"/>
    <property type="evidence" value="ECO:0007669"/>
    <property type="project" value="UniProtKB-KW"/>
</dbReference>
<evidence type="ECO:0000259" key="6">
    <source>
        <dbReference type="Pfam" id="PF05175"/>
    </source>
</evidence>
<dbReference type="EMBL" id="JAKZEU010000002">
    <property type="protein sequence ID" value="MCQ0969939.1"/>
    <property type="molecule type" value="Genomic_DNA"/>
</dbReference>
<feature type="domain" description="Methyltransferase small" evidence="6">
    <location>
        <begin position="155"/>
        <end position="317"/>
    </location>
</feature>
<dbReference type="PANTHER" id="PTHR47816">
    <property type="entry name" value="RIBOSOMAL RNA SMALL SUBUNIT METHYLTRANSFERASE C"/>
    <property type="match status" value="1"/>
</dbReference>
<organism evidence="8 9">
    <name type="scientific">Paracoccus albicereus</name>
    <dbReference type="NCBI Taxonomy" id="2922394"/>
    <lineage>
        <taxon>Bacteria</taxon>
        <taxon>Pseudomonadati</taxon>
        <taxon>Pseudomonadota</taxon>
        <taxon>Alphaproteobacteria</taxon>
        <taxon>Rhodobacterales</taxon>
        <taxon>Paracoccaceae</taxon>
        <taxon>Paracoccus</taxon>
    </lineage>
</organism>
<dbReference type="RefSeq" id="WP_255328945.1">
    <property type="nucleotide sequence ID" value="NZ_JAKZEU010000002.1"/>
</dbReference>
<dbReference type="CDD" id="cd02440">
    <property type="entry name" value="AdoMet_MTases"/>
    <property type="match status" value="1"/>
</dbReference>
<dbReference type="Gene3D" id="3.40.50.150">
    <property type="entry name" value="Vaccinia Virus protein VP39"/>
    <property type="match status" value="2"/>
</dbReference>
<keyword evidence="4" id="KW-0808">Transferase</keyword>
<dbReference type="Pfam" id="PF08468">
    <property type="entry name" value="MTS_N"/>
    <property type="match status" value="1"/>
</dbReference>
<dbReference type="SUPFAM" id="SSF53335">
    <property type="entry name" value="S-adenosyl-L-methionine-dependent methyltransferases"/>
    <property type="match status" value="1"/>
</dbReference>
<name>A0ABT1MP99_9RHOB</name>
<dbReference type="InterPro" id="IPR046977">
    <property type="entry name" value="RsmC/RlmG"/>
</dbReference>
<dbReference type="InterPro" id="IPR007848">
    <property type="entry name" value="Small_mtfrase_dom"/>
</dbReference>
<keyword evidence="3 8" id="KW-0489">Methyltransferase</keyword>
<dbReference type="PANTHER" id="PTHR47816:SF4">
    <property type="entry name" value="RIBOSOMAL RNA SMALL SUBUNIT METHYLTRANSFERASE C"/>
    <property type="match status" value="1"/>
</dbReference>
<gene>
    <name evidence="8" type="ORF">MLD63_05805</name>
</gene>
<sequence length="336" mass="35671">MGTGRLDLAFAEGAPEGRLLVIGAKAGDDLSMLAPARTTIVQPQFADHRALGARGFHMATEAAGPADAALVVLPRAKALARARIADAASHLPEGADLWIDGQRTDGVESILRDLRALTEIHDLHSKAHGKIFRVRTGPWLPADWTGQDSYPAPGFRAPPGAFSADGVDPASAALAAALPSKMPTWVVDLGAGWGWLSARVLAKPGVEVLHLIEADHAAVEAARANVTDPRARFHWADARDVALPDPVNGVVMNPPFHEGRAADPSLGRAFIATAARLLTQAGTLWMVANRHLPYEATLSEHFARVTETGGDARFKIIEATGARRDARSRSGRKVRA</sequence>
<evidence type="ECO:0000313" key="8">
    <source>
        <dbReference type="EMBL" id="MCQ0969939.1"/>
    </source>
</evidence>
<evidence type="ECO:0000256" key="1">
    <source>
        <dbReference type="ARBA" id="ARBA00022490"/>
    </source>
</evidence>
<evidence type="ECO:0000256" key="5">
    <source>
        <dbReference type="ARBA" id="ARBA00022691"/>
    </source>
</evidence>
<evidence type="ECO:0000256" key="4">
    <source>
        <dbReference type="ARBA" id="ARBA00022679"/>
    </source>
</evidence>
<evidence type="ECO:0000313" key="9">
    <source>
        <dbReference type="Proteomes" id="UP001203945"/>
    </source>
</evidence>
<keyword evidence="1" id="KW-0963">Cytoplasm</keyword>
<dbReference type="Proteomes" id="UP001203945">
    <property type="component" value="Unassembled WGS sequence"/>
</dbReference>
<keyword evidence="2" id="KW-0698">rRNA processing</keyword>
<dbReference type="GO" id="GO:0032259">
    <property type="term" value="P:methylation"/>
    <property type="evidence" value="ECO:0007669"/>
    <property type="project" value="UniProtKB-KW"/>
</dbReference>
<evidence type="ECO:0000259" key="7">
    <source>
        <dbReference type="Pfam" id="PF08468"/>
    </source>
</evidence>
<feature type="domain" description="Methyltransferase small N-terminal" evidence="7">
    <location>
        <begin position="18"/>
        <end position="134"/>
    </location>
</feature>
<evidence type="ECO:0000256" key="2">
    <source>
        <dbReference type="ARBA" id="ARBA00022552"/>
    </source>
</evidence>
<dbReference type="InterPro" id="IPR013675">
    <property type="entry name" value="Mtase_sm_N"/>
</dbReference>
<dbReference type="Pfam" id="PF05175">
    <property type="entry name" value="MTS"/>
    <property type="match status" value="1"/>
</dbReference>
<protein>
    <submittedName>
        <fullName evidence="8">Methyltransferase</fullName>
    </submittedName>
</protein>
<dbReference type="InterPro" id="IPR029063">
    <property type="entry name" value="SAM-dependent_MTases_sf"/>
</dbReference>
<keyword evidence="9" id="KW-1185">Reference proteome</keyword>
<accession>A0ABT1MP99</accession>
<keyword evidence="5" id="KW-0949">S-adenosyl-L-methionine</keyword>
<evidence type="ECO:0000256" key="3">
    <source>
        <dbReference type="ARBA" id="ARBA00022603"/>
    </source>
</evidence>
<comment type="caution">
    <text evidence="8">The sequence shown here is derived from an EMBL/GenBank/DDBJ whole genome shotgun (WGS) entry which is preliminary data.</text>
</comment>
<reference evidence="8 9" key="1">
    <citation type="submission" date="2022-03" db="EMBL/GenBank/DDBJ databases">
        <authorList>
            <person name="He Y."/>
        </authorList>
    </citation>
    <scope>NUCLEOTIDE SEQUENCE [LARGE SCALE GENOMIC DNA]</scope>
    <source>
        <strain evidence="8 9">TK19116</strain>
    </source>
</reference>